<evidence type="ECO:0000313" key="1">
    <source>
        <dbReference type="EMBL" id="MDE1464115.1"/>
    </source>
</evidence>
<name>A0ABT5UD26_9GAMM</name>
<accession>A0ABT5UD26</accession>
<proteinExistence type="predicted"/>
<keyword evidence="2" id="KW-1185">Reference proteome</keyword>
<comment type="caution">
    <text evidence="1">The sequence shown here is derived from an EMBL/GenBank/DDBJ whole genome shotgun (WGS) entry which is preliminary data.</text>
</comment>
<evidence type="ECO:0000313" key="2">
    <source>
        <dbReference type="Proteomes" id="UP001528823"/>
    </source>
</evidence>
<dbReference type="Proteomes" id="UP001528823">
    <property type="component" value="Unassembled WGS sequence"/>
</dbReference>
<gene>
    <name evidence="1" type="ORF">ORQ98_19345</name>
</gene>
<reference evidence="1 2" key="1">
    <citation type="submission" date="2022-11" db="EMBL/GenBank/DDBJ databases">
        <title>Spartinivicinus poritis sp. nov., isolated from scleractinian coral Porites lutea.</title>
        <authorList>
            <person name="Zhang G."/>
            <person name="Cai L."/>
            <person name="Wei Q."/>
        </authorList>
    </citation>
    <scope>NUCLEOTIDE SEQUENCE [LARGE SCALE GENOMIC DNA]</scope>
    <source>
        <strain evidence="1 2">A2-2</strain>
    </source>
</reference>
<protein>
    <submittedName>
        <fullName evidence="1">Uncharacterized protein</fullName>
    </submittedName>
</protein>
<sequence length="55" mass="6708">MDQYSKIIESNDDAERWEDPVDFNYKVEQQEFLSAKDRLQSALHRKFELCLSYYD</sequence>
<dbReference type="EMBL" id="JAPMOU010000029">
    <property type="protein sequence ID" value="MDE1464115.1"/>
    <property type="molecule type" value="Genomic_DNA"/>
</dbReference>
<dbReference type="RefSeq" id="WP_274690446.1">
    <property type="nucleotide sequence ID" value="NZ_JAPMOU010000029.1"/>
</dbReference>
<organism evidence="1 2">
    <name type="scientific">Spartinivicinus poritis</name>
    <dbReference type="NCBI Taxonomy" id="2994640"/>
    <lineage>
        <taxon>Bacteria</taxon>
        <taxon>Pseudomonadati</taxon>
        <taxon>Pseudomonadota</taxon>
        <taxon>Gammaproteobacteria</taxon>
        <taxon>Oceanospirillales</taxon>
        <taxon>Zooshikellaceae</taxon>
        <taxon>Spartinivicinus</taxon>
    </lineage>
</organism>